<dbReference type="RefSeq" id="XP_024320689.1">
    <property type="nucleotide sequence ID" value="XM_024471860.1"/>
</dbReference>
<accession>A0A176ZZE3</accession>
<dbReference type="PANTHER" id="PTHR47785">
    <property type="entry name" value="ZN(II)2CYS6 TRANSCRIPTION FACTOR (EUROFUNG)-RELATED-RELATED"/>
    <property type="match status" value="1"/>
</dbReference>
<dbReference type="GO" id="GO:0008270">
    <property type="term" value="F:zinc ion binding"/>
    <property type="evidence" value="ECO:0007669"/>
    <property type="project" value="InterPro"/>
</dbReference>
<dbReference type="InterPro" id="IPR053181">
    <property type="entry name" value="EcdB-like_regulator"/>
</dbReference>
<dbReference type="SUPFAM" id="SSF57701">
    <property type="entry name" value="Zn2/Cys6 DNA-binding domain"/>
    <property type="match status" value="1"/>
</dbReference>
<feature type="compositionally biased region" description="Acidic residues" evidence="2">
    <location>
        <begin position="336"/>
        <end position="347"/>
    </location>
</feature>
<feature type="domain" description="Zn(2)-C6 fungal-type" evidence="3">
    <location>
        <begin position="193"/>
        <end position="222"/>
    </location>
</feature>
<evidence type="ECO:0000259" key="3">
    <source>
        <dbReference type="PROSITE" id="PS50048"/>
    </source>
</evidence>
<dbReference type="SMART" id="SM00066">
    <property type="entry name" value="GAL4"/>
    <property type="match status" value="1"/>
</dbReference>
<feature type="compositionally biased region" description="Polar residues" evidence="2">
    <location>
        <begin position="614"/>
        <end position="634"/>
    </location>
</feature>
<organism evidence="4">
    <name type="scientific">Pseudogymnoascus destructans</name>
    <dbReference type="NCBI Taxonomy" id="655981"/>
    <lineage>
        <taxon>Eukaryota</taxon>
        <taxon>Fungi</taxon>
        <taxon>Dikarya</taxon>
        <taxon>Ascomycota</taxon>
        <taxon>Pezizomycotina</taxon>
        <taxon>Leotiomycetes</taxon>
        <taxon>Thelebolales</taxon>
        <taxon>Thelebolaceae</taxon>
        <taxon>Pseudogymnoascus</taxon>
    </lineage>
</organism>
<dbReference type="eggNOG" id="ENOG502QT5J">
    <property type="taxonomic scope" value="Eukaryota"/>
</dbReference>
<dbReference type="Gene3D" id="4.10.240.10">
    <property type="entry name" value="Zn(2)-C6 fungal-type DNA-binding domain"/>
    <property type="match status" value="1"/>
</dbReference>
<dbReference type="OrthoDB" id="5244761at2759"/>
<dbReference type="GO" id="GO:0000981">
    <property type="term" value="F:DNA-binding transcription factor activity, RNA polymerase II-specific"/>
    <property type="evidence" value="ECO:0007669"/>
    <property type="project" value="InterPro"/>
</dbReference>
<evidence type="ECO:0000256" key="1">
    <source>
        <dbReference type="ARBA" id="ARBA00023242"/>
    </source>
</evidence>
<dbReference type="VEuPathDB" id="FungiDB:GMDG_07629"/>
<feature type="region of interest" description="Disordered" evidence="2">
    <location>
        <begin position="336"/>
        <end position="365"/>
    </location>
</feature>
<feature type="compositionally biased region" description="Basic and acidic residues" evidence="2">
    <location>
        <begin position="97"/>
        <end position="106"/>
    </location>
</feature>
<keyword evidence="1" id="KW-0539">Nucleus</keyword>
<feature type="compositionally biased region" description="Pro residues" evidence="2">
    <location>
        <begin position="87"/>
        <end position="96"/>
    </location>
</feature>
<feature type="region of interest" description="Disordered" evidence="2">
    <location>
        <begin position="1"/>
        <end position="154"/>
    </location>
</feature>
<sequence length="1060" mass="117278">MDTGPPDAKRIRADPSPWSANAIDSHIHRHPRGHPYPQTTLPRQQRRLSGPWQHHEPDNTRRHPQAHPYDSYGTPGPRDPAIKPDPNEPPPLPNPRPHSEGHRNEGHANIPPGDLRVQPMRPYDHPPAPSQGPQHYIPQPQQSPMHTPRPGQLAYDGNGMYEQNGGDGASGVPFEYTGVASALKKRTPRTTMACDACRAAKAKCTDPKPCQGCKDKGIECKFPEPAQKPADRAQSDIMTRMTELIKEVQDSRASVVREVRQLRHEVTRLHGRQRVIERGLCPANPGLSALLVAHDERTRLIKKEDDADDLYELERPTKMHKSETNGVRFAHAEDDVLGDDAPDSDDGSENHAVANVPPGEPAIPVGHTTGAANIILWPAVWTMVGHPMKGDKNRGLNPLRREIKRGVMRLYGRGEGFERSVGHDKDSTSDYDLEPPRSSSDTYSDSAHSLTVEHNWSQGAQSPVADSYLFRAESDARAAAVNTTAPPDLDEKTVRHLAGSYMNYLNVMHPIITQKSLDGMIAKFMRNMQNAGATEKDGAGYNFASFAGTDTTGSKRKRLPTVSGTDHAFAPQLGHGWRHRTISEAIVLLILALGKVCEHRSKIPDVVLDNGSSNHVSPPIMNQSPQMSSRSSMLPSPIMQDRAHHRSSSDIAGARYPPGTRNIDVIPGLAYFAAASDILGNHQGGTGLPYVHACLLAGLYHSQLARVLQSHACVKEAGYALTIMLKPHLPRYKQMLEDMGDVVRRPQIRWLPEDNPTLFTFWTCLQLESDIVAELEVPQSDILSLESIMPWPNLTMAQNNNEISAKASWCYSMQLVYRKKLNIIHRDLYGPGKEDEYQLAEMNRLPKFPYIEAMIDELQKVMNTNPNLVWGDDDPPSSDILEARLRAKMYGAEVITTRHFLRMVLNSQYDGNKNVVISAPIMQFAQRCIRAMFHSAQAFWGIQGGRLVVTNVWGTSHAQWGHLIVLHAAYRDLRLRPYVPARHLMELTKRVRQFLVSAAHPSSALADDIRILDYATEASGLREDMAAMSRRGSQGGSRGGSGGVAGSGFGSNGSDMGVAY</sequence>
<feature type="compositionally biased region" description="Basic and acidic residues" evidence="2">
    <location>
        <begin position="417"/>
        <end position="428"/>
    </location>
</feature>
<feature type="region of interest" description="Disordered" evidence="2">
    <location>
        <begin position="1027"/>
        <end position="1048"/>
    </location>
</feature>
<dbReference type="Pfam" id="PF00172">
    <property type="entry name" value="Zn_clus"/>
    <property type="match status" value="1"/>
</dbReference>
<evidence type="ECO:0000256" key="2">
    <source>
        <dbReference type="SAM" id="MobiDB-lite"/>
    </source>
</evidence>
<protein>
    <recommendedName>
        <fullName evidence="3">Zn(2)-C6 fungal-type domain-containing protein</fullName>
    </recommendedName>
</protein>
<dbReference type="GeneID" id="36291347"/>
<dbReference type="CDD" id="cd00067">
    <property type="entry name" value="GAL4"/>
    <property type="match status" value="1"/>
</dbReference>
<dbReference type="InterPro" id="IPR036864">
    <property type="entry name" value="Zn2-C6_fun-type_DNA-bd_sf"/>
</dbReference>
<feature type="region of interest" description="Disordered" evidence="2">
    <location>
        <begin position="614"/>
        <end position="635"/>
    </location>
</feature>
<dbReference type="AlphaFoldDB" id="A0A176ZZE3"/>
<proteinExistence type="predicted"/>
<dbReference type="EMBL" id="KV441409">
    <property type="protein sequence ID" value="OAF55389.1"/>
    <property type="molecule type" value="Genomic_DNA"/>
</dbReference>
<dbReference type="Proteomes" id="UP000077154">
    <property type="component" value="Unassembled WGS sequence"/>
</dbReference>
<evidence type="ECO:0000313" key="4">
    <source>
        <dbReference type="EMBL" id="OAF55389.1"/>
    </source>
</evidence>
<gene>
    <name evidence="4" type="ORF">VC83_08305</name>
</gene>
<dbReference type="InterPro" id="IPR001138">
    <property type="entry name" value="Zn2Cys6_DnaBD"/>
</dbReference>
<feature type="region of interest" description="Disordered" evidence="2">
    <location>
        <begin position="417"/>
        <end position="446"/>
    </location>
</feature>
<feature type="compositionally biased region" description="Gly residues" evidence="2">
    <location>
        <begin position="1033"/>
        <end position="1048"/>
    </location>
</feature>
<dbReference type="PROSITE" id="PS50048">
    <property type="entry name" value="ZN2_CY6_FUNGAL_2"/>
    <property type="match status" value="1"/>
</dbReference>
<dbReference type="PANTHER" id="PTHR47785:SF4">
    <property type="entry name" value="ZN(II)2CYS6 TRANSCRIPTION FACTOR (EUROFUNG)"/>
    <property type="match status" value="1"/>
</dbReference>
<dbReference type="PROSITE" id="PS00463">
    <property type="entry name" value="ZN2_CY6_FUNGAL_1"/>
    <property type="match status" value="1"/>
</dbReference>
<name>A0A176ZZE3_9PEZI</name>
<reference evidence="4" key="1">
    <citation type="submission" date="2016-03" db="EMBL/GenBank/DDBJ databases">
        <title>Updated assembly of Pseudogymnoascus destructans, the fungus causing white-nose syndrome of bats.</title>
        <authorList>
            <person name="Palmer J.M."/>
            <person name="Drees K.P."/>
            <person name="Foster J.T."/>
            <person name="Lindner D.L."/>
        </authorList>
    </citation>
    <scope>NUCLEOTIDE SEQUENCE [LARGE SCALE GENOMIC DNA]</scope>
    <source>
        <strain evidence="4">20631-21</strain>
    </source>
</reference>